<evidence type="ECO:0000259" key="6">
    <source>
        <dbReference type="PROSITE" id="PS51698"/>
    </source>
</evidence>
<dbReference type="InterPro" id="IPR003613">
    <property type="entry name" value="Ubox_domain"/>
</dbReference>
<dbReference type="AlphaFoldDB" id="A0A8J5GT53"/>
<evidence type="ECO:0000313" key="7">
    <source>
        <dbReference type="EMBL" id="KAG6513490.1"/>
    </source>
</evidence>
<proteinExistence type="predicted"/>
<reference evidence="7 8" key="1">
    <citation type="submission" date="2020-08" db="EMBL/GenBank/DDBJ databases">
        <title>Plant Genome Project.</title>
        <authorList>
            <person name="Zhang R.-G."/>
        </authorList>
    </citation>
    <scope>NUCLEOTIDE SEQUENCE [LARGE SCALE GENOMIC DNA]</scope>
    <source>
        <tissue evidence="7">Rhizome</tissue>
    </source>
</reference>
<comment type="caution">
    <text evidence="7">The sequence shown here is derived from an EMBL/GenBank/DDBJ whole genome shotgun (WGS) entry which is preliminary data.</text>
</comment>
<dbReference type="EMBL" id="JACMSC010000007">
    <property type="protein sequence ID" value="KAG6513490.1"/>
    <property type="molecule type" value="Genomic_DNA"/>
</dbReference>
<dbReference type="GO" id="GO:0016567">
    <property type="term" value="P:protein ubiquitination"/>
    <property type="evidence" value="ECO:0007669"/>
    <property type="project" value="UniProtKB-UniRule"/>
</dbReference>
<dbReference type="InterPro" id="IPR058678">
    <property type="entry name" value="ARM_PUB"/>
</dbReference>
<sequence>MGRRREKGGKLEGLEVKLPTFFRCPISLEVMRSPVSLSTGVTYDRSSIQSWLDSGHRTCPATRLPLPSPVHLVPNLTLRRLIRLWSSSSSSSPHLLPPVAPPSHSPAPSIDDLLLHLRSLSLFDPLPLLHRLSAFLSTSHDSDKNRLASSPFFAPALVSFLADSTAGSEVSRLATEILALVLGMEYADDRGREIVIEAILADLDGAVAALIEILRGDESQLRSRIDAAKVLESILSSSSCDGDKTISIVEKPYLIPELIRLLLIDDDRGAVDPEAADSGLRCLLAATKGRHAKALLARAGAVPVLTRILVAAEVPAEAAELALRAMEAAAGSAEGRAAICEEAEACVRAVMGRLMKVRREGKEAAVSVLWTACVAEGNRRAREAVAEAKGGAVKILMVMQGECSPAAARMAGELLKIFKVDAKGCCVGYHTKSTHIMPY</sequence>
<dbReference type="PANTHER" id="PTHR22849:SF163">
    <property type="entry name" value="U-BOX DOMAIN-CONTAINING PROTEIN"/>
    <property type="match status" value="1"/>
</dbReference>
<dbReference type="PROSITE" id="PS51698">
    <property type="entry name" value="U_BOX"/>
    <property type="match status" value="1"/>
</dbReference>
<keyword evidence="4 5" id="KW-0833">Ubl conjugation pathway</keyword>
<dbReference type="Proteomes" id="UP000734854">
    <property type="component" value="Unassembled WGS sequence"/>
</dbReference>
<dbReference type="SMART" id="SM00504">
    <property type="entry name" value="Ubox"/>
    <property type="match status" value="1"/>
</dbReference>
<dbReference type="EC" id="2.3.2.27" evidence="5"/>
<dbReference type="CDD" id="cd16664">
    <property type="entry name" value="RING-Ubox_PUB"/>
    <property type="match status" value="1"/>
</dbReference>
<dbReference type="FunFam" id="3.30.40.10:FF:000442">
    <property type="entry name" value="RING-type E3 ubiquitin transferase"/>
    <property type="match status" value="1"/>
</dbReference>
<keyword evidence="8" id="KW-1185">Reference proteome</keyword>
<dbReference type="InterPro" id="IPR045210">
    <property type="entry name" value="RING-Ubox_PUB"/>
</dbReference>
<feature type="domain" description="U-box" evidence="6">
    <location>
        <begin position="17"/>
        <end position="92"/>
    </location>
</feature>
<comment type="pathway">
    <text evidence="2 5">Protein modification; protein ubiquitination.</text>
</comment>
<comment type="function">
    <text evidence="5">Functions as an E3 ubiquitin ligase.</text>
</comment>
<name>A0A8J5GT53_ZINOF</name>
<keyword evidence="3 5" id="KW-0808">Transferase</keyword>
<dbReference type="Pfam" id="PF25598">
    <property type="entry name" value="ARM_PUB"/>
    <property type="match status" value="1"/>
</dbReference>
<dbReference type="OrthoDB" id="10064100at2759"/>
<evidence type="ECO:0000256" key="3">
    <source>
        <dbReference type="ARBA" id="ARBA00022679"/>
    </source>
</evidence>
<organism evidence="7 8">
    <name type="scientific">Zingiber officinale</name>
    <name type="common">Ginger</name>
    <name type="synonym">Amomum zingiber</name>
    <dbReference type="NCBI Taxonomy" id="94328"/>
    <lineage>
        <taxon>Eukaryota</taxon>
        <taxon>Viridiplantae</taxon>
        <taxon>Streptophyta</taxon>
        <taxon>Embryophyta</taxon>
        <taxon>Tracheophyta</taxon>
        <taxon>Spermatophyta</taxon>
        <taxon>Magnoliopsida</taxon>
        <taxon>Liliopsida</taxon>
        <taxon>Zingiberales</taxon>
        <taxon>Zingiberaceae</taxon>
        <taxon>Zingiber</taxon>
    </lineage>
</organism>
<evidence type="ECO:0000256" key="1">
    <source>
        <dbReference type="ARBA" id="ARBA00000900"/>
    </source>
</evidence>
<evidence type="ECO:0000256" key="4">
    <source>
        <dbReference type="ARBA" id="ARBA00022786"/>
    </source>
</evidence>
<dbReference type="Pfam" id="PF04564">
    <property type="entry name" value="U-box"/>
    <property type="match status" value="1"/>
</dbReference>
<accession>A0A8J5GT53</accession>
<evidence type="ECO:0000256" key="5">
    <source>
        <dbReference type="RuleBase" id="RU369093"/>
    </source>
</evidence>
<gene>
    <name evidence="7" type="ORF">ZIOFF_023820</name>
</gene>
<protein>
    <recommendedName>
        <fullName evidence="5 6">U-box domain-containing protein</fullName>
        <ecNumber evidence="5">2.3.2.27</ecNumber>
    </recommendedName>
    <alternativeName>
        <fullName evidence="5">RING-type E3 ubiquitin transferase PUB</fullName>
    </alternativeName>
</protein>
<evidence type="ECO:0000256" key="2">
    <source>
        <dbReference type="ARBA" id="ARBA00004906"/>
    </source>
</evidence>
<comment type="catalytic activity">
    <reaction evidence="1 5">
        <text>S-ubiquitinyl-[E2 ubiquitin-conjugating enzyme]-L-cysteine + [acceptor protein]-L-lysine = [E2 ubiquitin-conjugating enzyme]-L-cysteine + N(6)-ubiquitinyl-[acceptor protein]-L-lysine.</text>
        <dbReference type="EC" id="2.3.2.27"/>
    </reaction>
</comment>
<dbReference type="GO" id="GO:0061630">
    <property type="term" value="F:ubiquitin protein ligase activity"/>
    <property type="evidence" value="ECO:0007669"/>
    <property type="project" value="UniProtKB-UniRule"/>
</dbReference>
<dbReference type="InterPro" id="IPR045185">
    <property type="entry name" value="PUB22/23/24-like"/>
</dbReference>
<dbReference type="PANTHER" id="PTHR22849">
    <property type="entry name" value="WDSAM1 PROTEIN"/>
    <property type="match status" value="1"/>
</dbReference>
<evidence type="ECO:0000313" key="8">
    <source>
        <dbReference type="Proteomes" id="UP000734854"/>
    </source>
</evidence>